<dbReference type="PANTHER" id="PTHR47784">
    <property type="entry name" value="STEROL UPTAKE CONTROL PROTEIN 2"/>
    <property type="match status" value="1"/>
</dbReference>
<reference evidence="1" key="2">
    <citation type="journal article" date="2023" name="IMA Fungus">
        <title>Comparative genomic study of the Penicillium genus elucidates a diverse pangenome and 15 lateral gene transfer events.</title>
        <authorList>
            <person name="Petersen C."/>
            <person name="Sorensen T."/>
            <person name="Nielsen M.R."/>
            <person name="Sondergaard T.E."/>
            <person name="Sorensen J.L."/>
            <person name="Fitzpatrick D.A."/>
            <person name="Frisvad J.C."/>
            <person name="Nielsen K.L."/>
        </authorList>
    </citation>
    <scope>NUCLEOTIDE SEQUENCE</scope>
    <source>
        <strain evidence="1">IBT 29677</strain>
    </source>
</reference>
<keyword evidence="2" id="KW-1185">Reference proteome</keyword>
<dbReference type="GO" id="GO:0001228">
    <property type="term" value="F:DNA-binding transcription activator activity, RNA polymerase II-specific"/>
    <property type="evidence" value="ECO:0007669"/>
    <property type="project" value="TreeGrafter"/>
</dbReference>
<dbReference type="EMBL" id="JAPZBU010000013">
    <property type="protein sequence ID" value="KAJ5369573.1"/>
    <property type="molecule type" value="Genomic_DNA"/>
</dbReference>
<evidence type="ECO:0000313" key="1">
    <source>
        <dbReference type="EMBL" id="KAJ5369573.1"/>
    </source>
</evidence>
<accession>A0A9W9S028</accession>
<sequence>MLHLELLRHLINKDLALFGYEKSKFGILSPEIMDRLFSAPYLMNQILGFTALHLSIIYPTRKQEFRDRASQLRAQAFTLFRLEQPTIDVENCLTVFLFTSIRAFHVFSEKMTFCREDFGDFLHDFIEIFHLHQLVREVTNFSWRFLLDSPLKNLLELEESALIQEDLTVECSELLALVSSASIDPSARETFLEAIKSLQVAINASQRNHADQSTIGPIISWLVVVPPQLS</sequence>
<evidence type="ECO:0000313" key="2">
    <source>
        <dbReference type="Proteomes" id="UP001147747"/>
    </source>
</evidence>
<dbReference type="AlphaFoldDB" id="A0A9W9S028"/>
<protein>
    <recommendedName>
        <fullName evidence="3">Transcription factor domain-containing protein</fullName>
    </recommendedName>
</protein>
<proteinExistence type="predicted"/>
<name>A0A9W9S028_9EURO</name>
<reference evidence="1" key="1">
    <citation type="submission" date="2022-12" db="EMBL/GenBank/DDBJ databases">
        <authorList>
            <person name="Petersen C."/>
        </authorList>
    </citation>
    <scope>NUCLEOTIDE SEQUENCE</scope>
    <source>
        <strain evidence="1">IBT 29677</strain>
    </source>
</reference>
<dbReference type="Proteomes" id="UP001147747">
    <property type="component" value="Unassembled WGS sequence"/>
</dbReference>
<dbReference type="GeneID" id="81377802"/>
<gene>
    <name evidence="1" type="ORF">N7509_014185</name>
</gene>
<dbReference type="PANTHER" id="PTHR47784:SF4">
    <property type="entry name" value="ZN(II)2CYS6 TRANSCRIPTION FACTOR (EUROFUNG)"/>
    <property type="match status" value="1"/>
</dbReference>
<dbReference type="InterPro" id="IPR053157">
    <property type="entry name" value="Sterol_Uptake_Regulator"/>
</dbReference>
<dbReference type="OrthoDB" id="4937900at2759"/>
<dbReference type="RefSeq" id="XP_056480811.1">
    <property type="nucleotide sequence ID" value="XM_056638822.1"/>
</dbReference>
<organism evidence="1 2">
    <name type="scientific">Penicillium cosmopolitanum</name>
    <dbReference type="NCBI Taxonomy" id="1131564"/>
    <lineage>
        <taxon>Eukaryota</taxon>
        <taxon>Fungi</taxon>
        <taxon>Dikarya</taxon>
        <taxon>Ascomycota</taxon>
        <taxon>Pezizomycotina</taxon>
        <taxon>Eurotiomycetes</taxon>
        <taxon>Eurotiomycetidae</taxon>
        <taxon>Eurotiales</taxon>
        <taxon>Aspergillaceae</taxon>
        <taxon>Penicillium</taxon>
    </lineage>
</organism>
<evidence type="ECO:0008006" key="3">
    <source>
        <dbReference type="Google" id="ProtNLM"/>
    </source>
</evidence>
<comment type="caution">
    <text evidence="1">The sequence shown here is derived from an EMBL/GenBank/DDBJ whole genome shotgun (WGS) entry which is preliminary data.</text>
</comment>